<feature type="transmembrane region" description="Helical" evidence="4">
    <location>
        <begin position="119"/>
        <end position="138"/>
    </location>
</feature>
<dbReference type="InterPro" id="IPR000160">
    <property type="entry name" value="GGDEF_dom"/>
</dbReference>
<name>A0A1R4I5S5_9GAMM</name>
<evidence type="ECO:0000313" key="7">
    <source>
        <dbReference type="Proteomes" id="UP000196331"/>
    </source>
</evidence>
<dbReference type="PANTHER" id="PTHR45138">
    <property type="entry name" value="REGULATORY COMPONENTS OF SENSORY TRANSDUCTION SYSTEM"/>
    <property type="match status" value="1"/>
</dbReference>
<accession>A0A1R4I5S5</accession>
<keyword evidence="4" id="KW-1133">Transmembrane helix</keyword>
<comment type="cofactor">
    <cofactor evidence="1">
        <name>Mg(2+)</name>
        <dbReference type="ChEBI" id="CHEBI:18420"/>
    </cofactor>
</comment>
<dbReference type="CDD" id="cd01949">
    <property type="entry name" value="GGDEF"/>
    <property type="match status" value="1"/>
</dbReference>
<dbReference type="InterPro" id="IPR050469">
    <property type="entry name" value="Diguanylate_Cyclase"/>
</dbReference>
<dbReference type="Pfam" id="PF00990">
    <property type="entry name" value="GGDEF"/>
    <property type="match status" value="1"/>
</dbReference>
<dbReference type="SUPFAM" id="SSF55073">
    <property type="entry name" value="Nucleotide cyclase"/>
    <property type="match status" value="1"/>
</dbReference>
<dbReference type="RefSeq" id="WP_087111976.1">
    <property type="nucleotide sequence ID" value="NZ_FUKM01000063.1"/>
</dbReference>
<evidence type="ECO:0000256" key="1">
    <source>
        <dbReference type="ARBA" id="ARBA00001946"/>
    </source>
</evidence>
<evidence type="ECO:0000259" key="5">
    <source>
        <dbReference type="PROSITE" id="PS50887"/>
    </source>
</evidence>
<dbReference type="InterPro" id="IPR029787">
    <property type="entry name" value="Nucleotide_cyclase"/>
</dbReference>
<dbReference type="AlphaFoldDB" id="A0A1R4I5S5"/>
<evidence type="ECO:0000256" key="3">
    <source>
        <dbReference type="ARBA" id="ARBA00034247"/>
    </source>
</evidence>
<evidence type="ECO:0000313" key="6">
    <source>
        <dbReference type="EMBL" id="SJN15197.1"/>
    </source>
</evidence>
<dbReference type="PANTHER" id="PTHR45138:SF9">
    <property type="entry name" value="DIGUANYLATE CYCLASE DGCM-RELATED"/>
    <property type="match status" value="1"/>
</dbReference>
<dbReference type="GO" id="GO:0005886">
    <property type="term" value="C:plasma membrane"/>
    <property type="evidence" value="ECO:0007669"/>
    <property type="project" value="TreeGrafter"/>
</dbReference>
<evidence type="ECO:0000256" key="4">
    <source>
        <dbReference type="SAM" id="Phobius"/>
    </source>
</evidence>
<organism evidence="6 7">
    <name type="scientific">Halomonas citrativorans</name>
    <dbReference type="NCBI Taxonomy" id="2742612"/>
    <lineage>
        <taxon>Bacteria</taxon>
        <taxon>Pseudomonadati</taxon>
        <taxon>Pseudomonadota</taxon>
        <taxon>Gammaproteobacteria</taxon>
        <taxon>Oceanospirillales</taxon>
        <taxon>Halomonadaceae</taxon>
        <taxon>Halomonas</taxon>
    </lineage>
</organism>
<evidence type="ECO:0000256" key="2">
    <source>
        <dbReference type="ARBA" id="ARBA00012528"/>
    </source>
</evidence>
<dbReference type="OrthoDB" id="9812260at2"/>
<keyword evidence="4" id="KW-0812">Transmembrane</keyword>
<dbReference type="SMART" id="SM00267">
    <property type="entry name" value="GGDEF"/>
    <property type="match status" value="1"/>
</dbReference>
<feature type="transmembrane region" description="Helical" evidence="4">
    <location>
        <begin position="94"/>
        <end position="113"/>
    </location>
</feature>
<feature type="transmembrane region" description="Helical" evidence="4">
    <location>
        <begin position="32"/>
        <end position="52"/>
    </location>
</feature>
<dbReference type="PROSITE" id="PS50887">
    <property type="entry name" value="GGDEF"/>
    <property type="match status" value="1"/>
</dbReference>
<dbReference type="InterPro" id="IPR043128">
    <property type="entry name" value="Rev_trsase/Diguanyl_cyclase"/>
</dbReference>
<comment type="caution">
    <text evidence="6">The sequence shown here is derived from an EMBL/GenBank/DDBJ whole genome shotgun (WGS) entry which is preliminary data.</text>
</comment>
<dbReference type="Gene3D" id="3.30.70.270">
    <property type="match status" value="1"/>
</dbReference>
<proteinExistence type="predicted"/>
<dbReference type="GO" id="GO:1902201">
    <property type="term" value="P:negative regulation of bacterial-type flagellum-dependent cell motility"/>
    <property type="evidence" value="ECO:0007669"/>
    <property type="project" value="TreeGrafter"/>
</dbReference>
<dbReference type="NCBIfam" id="TIGR00254">
    <property type="entry name" value="GGDEF"/>
    <property type="match status" value="1"/>
</dbReference>
<sequence>MYQLPYFKQLSQQINGTTVRKKYDVDRHDERLYSLTVVTTLLAIFYFSYTLVDIYILPDITFRSLLLRILIIGPLTIFLFAYYKRPASIRRKELASVVVVVLGTAVWCIALLGSENPRVLHYFYAGLIFQLVLTIVLTPPFEYSIYGSLFVCICLYTTIWFLPGANLEYVVNHLAFGIPAVVLTLMANYRFSAESLRLYLQNINTDLLRSELAERNADLERISNIDPLTGLSNRRGLARNSALLLQKCASQEHIAVVIVDVDYFKAFNDHYGHAGGDRCLQAVAEAIRDVCTSEDIVCRFGGEEFLVLRSIRNSTNHNALILADRIRANVANLAISHTQSSFGIVTVSAGVCTSPTPPMDELNKLIQAADQALYDAKHEGRNRVRERHFNSTIEMGNSVT</sequence>
<feature type="domain" description="GGDEF" evidence="5">
    <location>
        <begin position="252"/>
        <end position="389"/>
    </location>
</feature>
<dbReference type="EMBL" id="FUKM01000063">
    <property type="protein sequence ID" value="SJN15197.1"/>
    <property type="molecule type" value="Genomic_DNA"/>
</dbReference>
<reference evidence="6 7" key="1">
    <citation type="submission" date="2017-02" db="EMBL/GenBank/DDBJ databases">
        <authorList>
            <person name="Dridi B."/>
        </authorList>
    </citation>
    <scope>NUCLEOTIDE SEQUENCE [LARGE SCALE GENOMIC DNA]</scope>
    <source>
        <strain evidence="6 7">JB380</strain>
    </source>
</reference>
<gene>
    <name evidence="6" type="ORF">CZ787_18950</name>
</gene>
<protein>
    <recommendedName>
        <fullName evidence="2">diguanylate cyclase</fullName>
        <ecNumber evidence="2">2.7.7.65</ecNumber>
    </recommendedName>
</protein>
<feature type="transmembrane region" description="Helical" evidence="4">
    <location>
        <begin position="169"/>
        <end position="189"/>
    </location>
</feature>
<dbReference type="GO" id="GO:0052621">
    <property type="term" value="F:diguanylate cyclase activity"/>
    <property type="evidence" value="ECO:0007669"/>
    <property type="project" value="UniProtKB-EC"/>
</dbReference>
<dbReference type="FunFam" id="3.30.70.270:FF:000001">
    <property type="entry name" value="Diguanylate cyclase domain protein"/>
    <property type="match status" value="1"/>
</dbReference>
<dbReference type="Proteomes" id="UP000196331">
    <property type="component" value="Unassembled WGS sequence"/>
</dbReference>
<keyword evidence="4" id="KW-0472">Membrane</keyword>
<comment type="catalytic activity">
    <reaction evidence="3">
        <text>2 GTP = 3',3'-c-di-GMP + 2 diphosphate</text>
        <dbReference type="Rhea" id="RHEA:24898"/>
        <dbReference type="ChEBI" id="CHEBI:33019"/>
        <dbReference type="ChEBI" id="CHEBI:37565"/>
        <dbReference type="ChEBI" id="CHEBI:58805"/>
        <dbReference type="EC" id="2.7.7.65"/>
    </reaction>
</comment>
<dbReference type="EC" id="2.7.7.65" evidence="2"/>
<feature type="transmembrane region" description="Helical" evidence="4">
    <location>
        <begin position="64"/>
        <end position="82"/>
    </location>
</feature>
<dbReference type="GO" id="GO:0043709">
    <property type="term" value="P:cell adhesion involved in single-species biofilm formation"/>
    <property type="evidence" value="ECO:0007669"/>
    <property type="project" value="TreeGrafter"/>
</dbReference>
<feature type="transmembrane region" description="Helical" evidence="4">
    <location>
        <begin position="145"/>
        <end position="163"/>
    </location>
</feature>